<dbReference type="GO" id="GO:0016459">
    <property type="term" value="C:myosin complex"/>
    <property type="evidence" value="ECO:0007669"/>
    <property type="project" value="UniProtKB-KW"/>
</dbReference>
<dbReference type="EMBL" id="CM007904">
    <property type="protein sequence ID" value="OTF94313.1"/>
    <property type="molecule type" value="Genomic_DNA"/>
</dbReference>
<dbReference type="GO" id="GO:0000146">
    <property type="term" value="F:microfilament motor activity"/>
    <property type="evidence" value="ECO:0007669"/>
    <property type="project" value="InterPro"/>
</dbReference>
<dbReference type="InterPro" id="IPR036961">
    <property type="entry name" value="Kinesin_motor_dom_sf"/>
</dbReference>
<keyword evidence="3 5" id="KW-0518">Myosin</keyword>
<keyword evidence="2" id="KW-0963">Cytoplasm</keyword>
<name>A0A251S6C9_HELAN</name>
<keyword evidence="4" id="KW-0505">Motor protein</keyword>
<keyword evidence="7" id="KW-0378">Hydrolase</keyword>
<dbReference type="GO" id="GO:0035556">
    <property type="term" value="P:intracellular signal transduction"/>
    <property type="evidence" value="ECO:0007669"/>
    <property type="project" value="InterPro"/>
</dbReference>
<sequence>MQKRQETKILADMCGKLIDFNYNAKGMLHGACIHTLLLEKSRISQLSRSERSYHVFYQLCAGASSDMREQCRLQSM</sequence>
<dbReference type="GO" id="GO:0005737">
    <property type="term" value="C:cytoplasm"/>
    <property type="evidence" value="ECO:0007669"/>
    <property type="project" value="UniProtKB-SubCell"/>
</dbReference>
<dbReference type="GO" id="GO:0005524">
    <property type="term" value="F:ATP binding"/>
    <property type="evidence" value="ECO:0007669"/>
    <property type="project" value="InterPro"/>
</dbReference>
<dbReference type="GO" id="GO:0003779">
    <property type="term" value="F:actin binding"/>
    <property type="evidence" value="ECO:0007669"/>
    <property type="project" value="UniProtKB-KW"/>
</dbReference>
<evidence type="ECO:0000256" key="2">
    <source>
        <dbReference type="ARBA" id="ARBA00022490"/>
    </source>
</evidence>
<comment type="similarity">
    <text evidence="5">Belongs to the TRAFAC class myosin-kinesin ATPase superfamily. Myosin family.</text>
</comment>
<comment type="subcellular location">
    <subcellularLocation>
        <location evidence="1">Cytoplasm</location>
    </subcellularLocation>
</comment>
<organism evidence="7 8">
    <name type="scientific">Helianthus annuus</name>
    <name type="common">Common sunflower</name>
    <dbReference type="NCBI Taxonomy" id="4232"/>
    <lineage>
        <taxon>Eukaryota</taxon>
        <taxon>Viridiplantae</taxon>
        <taxon>Streptophyta</taxon>
        <taxon>Embryophyta</taxon>
        <taxon>Tracheophyta</taxon>
        <taxon>Spermatophyta</taxon>
        <taxon>Magnoliopsida</taxon>
        <taxon>eudicotyledons</taxon>
        <taxon>Gunneridae</taxon>
        <taxon>Pentapetalae</taxon>
        <taxon>asterids</taxon>
        <taxon>campanulids</taxon>
        <taxon>Asterales</taxon>
        <taxon>Asteraceae</taxon>
        <taxon>Asteroideae</taxon>
        <taxon>Heliantheae alliance</taxon>
        <taxon>Heliantheae</taxon>
        <taxon>Helianthus</taxon>
    </lineage>
</organism>
<dbReference type="Pfam" id="PF00063">
    <property type="entry name" value="Myosin_head"/>
    <property type="match status" value="1"/>
</dbReference>
<dbReference type="PROSITE" id="PS51456">
    <property type="entry name" value="MYOSIN_MOTOR"/>
    <property type="match status" value="1"/>
</dbReference>
<dbReference type="SUPFAM" id="SSF52540">
    <property type="entry name" value="P-loop containing nucleoside triphosphate hydrolases"/>
    <property type="match status" value="1"/>
</dbReference>
<evidence type="ECO:0000256" key="4">
    <source>
        <dbReference type="ARBA" id="ARBA00023175"/>
    </source>
</evidence>
<dbReference type="GO" id="GO:0016787">
    <property type="term" value="F:hydrolase activity"/>
    <property type="evidence" value="ECO:0007669"/>
    <property type="project" value="UniProtKB-KW"/>
</dbReference>
<dbReference type="InterPro" id="IPR001609">
    <property type="entry name" value="Myosin_head_motor_dom-like"/>
</dbReference>
<evidence type="ECO:0000256" key="3">
    <source>
        <dbReference type="ARBA" id="ARBA00023123"/>
    </source>
</evidence>
<evidence type="ECO:0000256" key="5">
    <source>
        <dbReference type="PROSITE-ProRule" id="PRU00782"/>
    </source>
</evidence>
<accession>A0A251S6C9</accession>
<feature type="domain" description="Myosin motor" evidence="6">
    <location>
        <begin position="1"/>
        <end position="76"/>
    </location>
</feature>
<dbReference type="InterPro" id="IPR046987">
    <property type="entry name" value="Myo9"/>
</dbReference>
<dbReference type="Gene3D" id="3.40.850.10">
    <property type="entry name" value="Kinesin motor domain"/>
    <property type="match status" value="1"/>
</dbReference>
<keyword evidence="5" id="KW-0009">Actin-binding</keyword>
<dbReference type="GO" id="GO:0005096">
    <property type="term" value="F:GTPase activator activity"/>
    <property type="evidence" value="ECO:0007669"/>
    <property type="project" value="InterPro"/>
</dbReference>
<evidence type="ECO:0000313" key="8">
    <source>
        <dbReference type="Proteomes" id="UP000215914"/>
    </source>
</evidence>
<dbReference type="PANTHER" id="PTHR46184:SF5">
    <property type="entry name" value="UNCONVENTIONAL MYOSIN-IXA-LIKE"/>
    <property type="match status" value="1"/>
</dbReference>
<dbReference type="PANTHER" id="PTHR46184">
    <property type="entry name" value="UNCONVENTIONAL MYOSIN-IXB-LIKE PROTEIN"/>
    <property type="match status" value="1"/>
</dbReference>
<dbReference type="InterPro" id="IPR027417">
    <property type="entry name" value="P-loop_NTPase"/>
</dbReference>
<evidence type="ECO:0000259" key="6">
    <source>
        <dbReference type="PROSITE" id="PS51456"/>
    </source>
</evidence>
<gene>
    <name evidence="7" type="ORF">HannXRQ_Chr15g0470701</name>
</gene>
<protein>
    <submittedName>
        <fullName evidence="7">Putative P-loop containing nucleoside triphosphate hydrolase</fullName>
    </submittedName>
</protein>
<reference evidence="8" key="1">
    <citation type="journal article" date="2017" name="Nature">
        <title>The sunflower genome provides insights into oil metabolism, flowering and Asterid evolution.</title>
        <authorList>
            <person name="Badouin H."/>
            <person name="Gouzy J."/>
            <person name="Grassa C.J."/>
            <person name="Murat F."/>
            <person name="Staton S.E."/>
            <person name="Cottret L."/>
            <person name="Lelandais-Briere C."/>
            <person name="Owens G.L."/>
            <person name="Carrere S."/>
            <person name="Mayjonade B."/>
            <person name="Legrand L."/>
            <person name="Gill N."/>
            <person name="Kane N.C."/>
            <person name="Bowers J.E."/>
            <person name="Hubner S."/>
            <person name="Bellec A."/>
            <person name="Berard A."/>
            <person name="Berges H."/>
            <person name="Blanchet N."/>
            <person name="Boniface M.C."/>
            <person name="Brunel D."/>
            <person name="Catrice O."/>
            <person name="Chaidir N."/>
            <person name="Claudel C."/>
            <person name="Donnadieu C."/>
            <person name="Faraut T."/>
            <person name="Fievet G."/>
            <person name="Helmstetter N."/>
            <person name="King M."/>
            <person name="Knapp S.J."/>
            <person name="Lai Z."/>
            <person name="Le Paslier M.C."/>
            <person name="Lippi Y."/>
            <person name="Lorenzon L."/>
            <person name="Mandel J.R."/>
            <person name="Marage G."/>
            <person name="Marchand G."/>
            <person name="Marquand E."/>
            <person name="Bret-Mestries E."/>
            <person name="Morien E."/>
            <person name="Nambeesan S."/>
            <person name="Nguyen T."/>
            <person name="Pegot-Espagnet P."/>
            <person name="Pouilly N."/>
            <person name="Raftis F."/>
            <person name="Sallet E."/>
            <person name="Schiex T."/>
            <person name="Thomas J."/>
            <person name="Vandecasteele C."/>
            <person name="Vares D."/>
            <person name="Vear F."/>
            <person name="Vautrin S."/>
            <person name="Crespi M."/>
            <person name="Mangin B."/>
            <person name="Burke J.M."/>
            <person name="Salse J."/>
            <person name="Munos S."/>
            <person name="Vincourt P."/>
            <person name="Rieseberg L.H."/>
            <person name="Langlade N.B."/>
        </authorList>
    </citation>
    <scope>NUCLEOTIDE SEQUENCE [LARGE SCALE GENOMIC DNA]</scope>
    <source>
        <strain evidence="8">cv. SF193</strain>
    </source>
</reference>
<evidence type="ECO:0000256" key="1">
    <source>
        <dbReference type="ARBA" id="ARBA00004496"/>
    </source>
</evidence>
<dbReference type="Proteomes" id="UP000215914">
    <property type="component" value="Chromosome 15"/>
</dbReference>
<evidence type="ECO:0000313" key="7">
    <source>
        <dbReference type="EMBL" id="OTF94313.1"/>
    </source>
</evidence>
<comment type="caution">
    <text evidence="5">Lacks conserved residue(s) required for the propagation of feature annotation.</text>
</comment>
<proteinExistence type="inferred from homology"/>
<keyword evidence="8" id="KW-1185">Reference proteome</keyword>
<dbReference type="AlphaFoldDB" id="A0A251S6C9"/>
<dbReference type="InParanoid" id="A0A251S6C9"/>